<feature type="domain" description="Glycoside hydrolase family 3 C-terminal" evidence="3">
    <location>
        <begin position="52"/>
        <end position="211"/>
    </location>
</feature>
<dbReference type="EMBL" id="UINC01219424">
    <property type="protein sequence ID" value="SVE46880.1"/>
    <property type="molecule type" value="Genomic_DNA"/>
</dbReference>
<organism evidence="4">
    <name type="scientific">marine metagenome</name>
    <dbReference type="NCBI Taxonomy" id="408172"/>
    <lineage>
        <taxon>unclassified sequences</taxon>
        <taxon>metagenomes</taxon>
        <taxon>ecological metagenomes</taxon>
    </lineage>
</organism>
<feature type="non-terminal residue" evidence="4">
    <location>
        <position position="234"/>
    </location>
</feature>
<dbReference type="InterPro" id="IPR002772">
    <property type="entry name" value="Glyco_hydro_3_C"/>
</dbReference>
<feature type="non-terminal residue" evidence="4">
    <location>
        <position position="1"/>
    </location>
</feature>
<dbReference type="Pfam" id="PF01915">
    <property type="entry name" value="Glyco_hydro_3_C"/>
    <property type="match status" value="1"/>
</dbReference>
<evidence type="ECO:0000313" key="4">
    <source>
        <dbReference type="EMBL" id="SVE46880.1"/>
    </source>
</evidence>
<protein>
    <recommendedName>
        <fullName evidence="3">Glycoside hydrolase family 3 C-terminal domain-containing protein</fullName>
    </recommendedName>
</protein>
<gene>
    <name evidence="4" type="ORF">METZ01_LOCUS499734</name>
</gene>
<dbReference type="SUPFAM" id="SSF52279">
    <property type="entry name" value="Beta-D-glucan exohydrolase, C-terminal domain"/>
    <property type="match status" value="1"/>
</dbReference>
<proteinExistence type="inferred from homology"/>
<dbReference type="GO" id="GO:0005975">
    <property type="term" value="P:carbohydrate metabolic process"/>
    <property type="evidence" value="ECO:0007669"/>
    <property type="project" value="InterPro"/>
</dbReference>
<dbReference type="InterPro" id="IPR036881">
    <property type="entry name" value="Glyco_hydro_3_C_sf"/>
</dbReference>
<dbReference type="InterPro" id="IPR050288">
    <property type="entry name" value="Cellulose_deg_GH3"/>
</dbReference>
<dbReference type="PANTHER" id="PTHR42715">
    <property type="entry name" value="BETA-GLUCOSIDASE"/>
    <property type="match status" value="1"/>
</dbReference>
<dbReference type="PANTHER" id="PTHR42715:SF10">
    <property type="entry name" value="BETA-GLUCOSIDASE"/>
    <property type="match status" value="1"/>
</dbReference>
<keyword evidence="2" id="KW-0378">Hydrolase</keyword>
<reference evidence="4" key="1">
    <citation type="submission" date="2018-05" db="EMBL/GenBank/DDBJ databases">
        <authorList>
            <person name="Lanie J.A."/>
            <person name="Ng W.-L."/>
            <person name="Kazmierczak K.M."/>
            <person name="Andrzejewski T.M."/>
            <person name="Davidsen T.M."/>
            <person name="Wayne K.J."/>
            <person name="Tettelin H."/>
            <person name="Glass J.I."/>
            <person name="Rusch D."/>
            <person name="Podicherti R."/>
            <person name="Tsui H.-C.T."/>
            <person name="Winkler M.E."/>
        </authorList>
    </citation>
    <scope>NUCLEOTIDE SEQUENCE</scope>
</reference>
<evidence type="ECO:0000259" key="3">
    <source>
        <dbReference type="Pfam" id="PF01915"/>
    </source>
</evidence>
<dbReference type="GO" id="GO:0004553">
    <property type="term" value="F:hydrolase activity, hydrolyzing O-glycosyl compounds"/>
    <property type="evidence" value="ECO:0007669"/>
    <property type="project" value="InterPro"/>
</dbReference>
<evidence type="ECO:0000256" key="2">
    <source>
        <dbReference type="ARBA" id="ARBA00022801"/>
    </source>
</evidence>
<accession>A0A383DRK4</accession>
<evidence type="ECO:0000256" key="1">
    <source>
        <dbReference type="ARBA" id="ARBA00005336"/>
    </source>
</evidence>
<name>A0A383DRK4_9ZZZZ</name>
<sequence>QEPGDAFFSYGSAPRRSSINLDQNKEYLLEIEYKWEGRFPAIQIGMLPPEQEDLMAQAVNLAKTSDAVILVVGTNSDWETEGNDRSTLDLPGPQNELIQKVVKENPNTVVVVNTGSPISMPWLNDAKAILQCWFPGQEFGNALFDILFGEVNPSGKLTTTFPNRLEDTPAFKHYPGKNLQMDYLEGIFVGYRWYDKKEIEPLFPFGFGLSYTEFEYADLKIVPPKKEDSAIAFS</sequence>
<dbReference type="AlphaFoldDB" id="A0A383DRK4"/>
<comment type="similarity">
    <text evidence="1">Belongs to the glycosyl hydrolase 3 family.</text>
</comment>
<dbReference type="Gene3D" id="3.40.50.1700">
    <property type="entry name" value="Glycoside hydrolase family 3 C-terminal domain"/>
    <property type="match status" value="1"/>
</dbReference>